<dbReference type="Ensembl" id="ENSGACT00000011698.1">
    <property type="protein sequence ID" value="ENSGACP00000011674.1"/>
    <property type="gene ID" value="ENSGACG00000008852.1"/>
</dbReference>
<protein>
    <submittedName>
        <fullName evidence="2">Uncharacterized protein</fullName>
    </submittedName>
</protein>
<organism evidence="2">
    <name type="scientific">Gasterosteus aculeatus</name>
    <name type="common">Three-spined stickleback</name>
    <dbReference type="NCBI Taxonomy" id="69293"/>
    <lineage>
        <taxon>Eukaryota</taxon>
        <taxon>Metazoa</taxon>
        <taxon>Chordata</taxon>
        <taxon>Craniata</taxon>
        <taxon>Vertebrata</taxon>
        <taxon>Euteleostomi</taxon>
        <taxon>Actinopterygii</taxon>
        <taxon>Neopterygii</taxon>
        <taxon>Teleostei</taxon>
        <taxon>Neoteleostei</taxon>
        <taxon>Acanthomorphata</taxon>
        <taxon>Eupercaria</taxon>
        <taxon>Perciformes</taxon>
        <taxon>Cottioidei</taxon>
        <taxon>Gasterosteales</taxon>
        <taxon>Gasterosteidae</taxon>
        <taxon>Gasterosteus</taxon>
    </lineage>
</organism>
<sequence>ADRPAAPVHPSHHLTGAKDFTVRTSTPARRQASSPSWISSGAQRRTFTCCGAQKKVEEDHTRVVVLWAQRNRRGEWSSSSSGTIRLTMFPSELVRLCVQRACTREGAALTLEPALCLSCFGLFVRRTRPPRRGHI</sequence>
<feature type="region of interest" description="Disordered" evidence="1">
    <location>
        <begin position="1"/>
        <end position="39"/>
    </location>
</feature>
<dbReference type="Bgee" id="ENSGACG00000008852">
    <property type="expression patterns" value="Expressed in diencephalon and 2 other cell types or tissues"/>
</dbReference>
<evidence type="ECO:0000256" key="1">
    <source>
        <dbReference type="SAM" id="MobiDB-lite"/>
    </source>
</evidence>
<accession>G3P251</accession>
<name>G3P251_GASAC</name>
<proteinExistence type="predicted"/>
<feature type="compositionally biased region" description="Polar residues" evidence="1">
    <location>
        <begin position="22"/>
        <end position="39"/>
    </location>
</feature>
<reference evidence="2" key="1">
    <citation type="submission" date="2006-01" db="EMBL/GenBank/DDBJ databases">
        <authorList>
            <person name="Lindblad-Toh K."/>
            <person name="Mauceli E."/>
            <person name="Grabherr M."/>
            <person name="Chang J.L."/>
            <person name="Lander E.S."/>
        </authorList>
    </citation>
    <scope>NUCLEOTIDE SEQUENCE [LARGE SCALE GENOMIC DNA]</scope>
</reference>
<dbReference type="AlphaFoldDB" id="G3P251"/>
<reference evidence="2" key="2">
    <citation type="submission" date="2024-04" db="UniProtKB">
        <authorList>
            <consortium name="Ensembl"/>
        </authorList>
    </citation>
    <scope>IDENTIFICATION</scope>
</reference>
<dbReference type="InParanoid" id="G3P251"/>
<evidence type="ECO:0000313" key="2">
    <source>
        <dbReference type="Ensembl" id="ENSGACP00000011674.1"/>
    </source>
</evidence>